<dbReference type="AlphaFoldDB" id="A0A9D1CX63"/>
<reference evidence="7" key="1">
    <citation type="submission" date="2020-10" db="EMBL/GenBank/DDBJ databases">
        <authorList>
            <person name="Gilroy R."/>
        </authorList>
    </citation>
    <scope>NUCLEOTIDE SEQUENCE</scope>
    <source>
        <strain evidence="7">ChiSjej6B24-2974</strain>
    </source>
</reference>
<keyword evidence="4 6" id="KW-1133">Transmembrane helix</keyword>
<evidence type="ECO:0000256" key="4">
    <source>
        <dbReference type="ARBA" id="ARBA00022989"/>
    </source>
</evidence>
<dbReference type="CDD" id="cd06579">
    <property type="entry name" value="TM_PBP1_transp_AraH_like"/>
    <property type="match status" value="1"/>
</dbReference>
<keyword evidence="2" id="KW-1003">Cell membrane</keyword>
<evidence type="ECO:0000256" key="6">
    <source>
        <dbReference type="SAM" id="Phobius"/>
    </source>
</evidence>
<dbReference type="PANTHER" id="PTHR32196">
    <property type="entry name" value="ABC TRANSPORTER PERMEASE PROTEIN YPHD-RELATED-RELATED"/>
    <property type="match status" value="1"/>
</dbReference>
<keyword evidence="5 6" id="KW-0472">Membrane</keyword>
<feature type="transmembrane region" description="Helical" evidence="6">
    <location>
        <begin position="93"/>
        <end position="116"/>
    </location>
</feature>
<dbReference type="InterPro" id="IPR001851">
    <property type="entry name" value="ABC_transp_permease"/>
</dbReference>
<evidence type="ECO:0000256" key="3">
    <source>
        <dbReference type="ARBA" id="ARBA00022692"/>
    </source>
</evidence>
<dbReference type="GO" id="GO:0005886">
    <property type="term" value="C:plasma membrane"/>
    <property type="evidence" value="ECO:0007669"/>
    <property type="project" value="UniProtKB-SubCell"/>
</dbReference>
<feature type="transmembrane region" description="Helical" evidence="6">
    <location>
        <begin position="216"/>
        <end position="240"/>
    </location>
</feature>
<dbReference type="Pfam" id="PF02653">
    <property type="entry name" value="BPD_transp_2"/>
    <property type="match status" value="1"/>
</dbReference>
<accession>A0A9D1CX63</accession>
<dbReference type="GO" id="GO:0022857">
    <property type="term" value="F:transmembrane transporter activity"/>
    <property type="evidence" value="ECO:0007669"/>
    <property type="project" value="InterPro"/>
</dbReference>
<feature type="transmembrane region" description="Helical" evidence="6">
    <location>
        <begin position="48"/>
        <end position="81"/>
    </location>
</feature>
<comment type="subcellular location">
    <subcellularLocation>
        <location evidence="1">Cell membrane</location>
        <topology evidence="1">Multi-pass membrane protein</topology>
    </subcellularLocation>
</comment>
<feature type="transmembrane region" description="Helical" evidence="6">
    <location>
        <begin position="123"/>
        <end position="140"/>
    </location>
</feature>
<sequence>MQSTVTRKKLNMQKLLAPAALVILYVFFSIFGKNFFGYEGIKQILQSSYYIGFMAFGVTFVIITGGIDLSIGTVMMCSAIIGGTAFTNWGWPVPLALVLVLVSGLFFGLCNGLMVAKAKLPPFIATLGTMMVSQGFGSIISNVRTMHYSPTYVGDWFRPVFYISGNFPVGAIWLLGAFLVAAFVLNKTRLGRYNFAIGSNEEAARLSGVKTDRWKIAIYAICGLFAGFAGIFFGAAYTTITPGKGNGEELNAIAAVVIGGTSMSGGSGSMVGTLIGVLIMSTLKKGLSSVGLQAHWQTFFTGFVVIGAVLLDNARNRAANKVKIAAPAVKK</sequence>
<dbReference type="PANTHER" id="PTHR32196:SF72">
    <property type="entry name" value="RIBOSE IMPORT PERMEASE PROTEIN RBSC"/>
    <property type="match status" value="1"/>
</dbReference>
<feature type="transmembrane region" description="Helical" evidence="6">
    <location>
        <begin position="252"/>
        <end position="280"/>
    </location>
</feature>
<evidence type="ECO:0000313" key="8">
    <source>
        <dbReference type="Proteomes" id="UP000824260"/>
    </source>
</evidence>
<evidence type="ECO:0000256" key="2">
    <source>
        <dbReference type="ARBA" id="ARBA00022475"/>
    </source>
</evidence>
<gene>
    <name evidence="7" type="ORF">IAA52_10400</name>
</gene>
<keyword evidence="3 6" id="KW-0812">Transmembrane</keyword>
<organism evidence="7 8">
    <name type="scientific">Candidatus Pullichristensenella stercorigallinarum</name>
    <dbReference type="NCBI Taxonomy" id="2840909"/>
    <lineage>
        <taxon>Bacteria</taxon>
        <taxon>Bacillati</taxon>
        <taxon>Bacillota</taxon>
        <taxon>Clostridia</taxon>
        <taxon>Candidatus Pullichristensenella</taxon>
    </lineage>
</organism>
<feature type="transmembrane region" description="Helical" evidence="6">
    <location>
        <begin position="160"/>
        <end position="185"/>
    </location>
</feature>
<comment type="caution">
    <text evidence="7">The sequence shown here is derived from an EMBL/GenBank/DDBJ whole genome shotgun (WGS) entry which is preliminary data.</text>
</comment>
<name>A0A9D1CX63_9FIRM</name>
<feature type="transmembrane region" description="Helical" evidence="6">
    <location>
        <begin position="15"/>
        <end position="36"/>
    </location>
</feature>
<reference evidence="7" key="2">
    <citation type="journal article" date="2021" name="PeerJ">
        <title>Extensive microbial diversity within the chicken gut microbiome revealed by metagenomics and culture.</title>
        <authorList>
            <person name="Gilroy R."/>
            <person name="Ravi A."/>
            <person name="Getino M."/>
            <person name="Pursley I."/>
            <person name="Horton D.L."/>
            <person name="Alikhan N.F."/>
            <person name="Baker D."/>
            <person name="Gharbi K."/>
            <person name="Hall N."/>
            <person name="Watson M."/>
            <person name="Adriaenssens E.M."/>
            <person name="Foster-Nyarko E."/>
            <person name="Jarju S."/>
            <person name="Secka A."/>
            <person name="Antonio M."/>
            <person name="Oren A."/>
            <person name="Chaudhuri R.R."/>
            <person name="La Ragione R."/>
            <person name="Hildebrand F."/>
            <person name="Pallen M.J."/>
        </authorList>
    </citation>
    <scope>NUCLEOTIDE SEQUENCE</scope>
    <source>
        <strain evidence="7">ChiSjej6B24-2974</strain>
    </source>
</reference>
<protein>
    <submittedName>
        <fullName evidence="7">ABC transporter permease</fullName>
    </submittedName>
</protein>
<evidence type="ECO:0000313" key="7">
    <source>
        <dbReference type="EMBL" id="HIQ83496.1"/>
    </source>
</evidence>
<evidence type="ECO:0000256" key="1">
    <source>
        <dbReference type="ARBA" id="ARBA00004651"/>
    </source>
</evidence>
<evidence type="ECO:0000256" key="5">
    <source>
        <dbReference type="ARBA" id="ARBA00023136"/>
    </source>
</evidence>
<dbReference type="Proteomes" id="UP000824260">
    <property type="component" value="Unassembled WGS sequence"/>
</dbReference>
<proteinExistence type="predicted"/>
<dbReference type="EMBL" id="DVFZ01000100">
    <property type="protein sequence ID" value="HIQ83496.1"/>
    <property type="molecule type" value="Genomic_DNA"/>
</dbReference>